<evidence type="ECO:0000313" key="1">
    <source>
        <dbReference type="EMBL" id="CAB3782677.1"/>
    </source>
</evidence>
<dbReference type="AlphaFoldDB" id="A0A6J5FR28"/>
<dbReference type="EMBL" id="CADIKL010000006">
    <property type="protein sequence ID" value="CAB3782677.1"/>
    <property type="molecule type" value="Genomic_DNA"/>
</dbReference>
<dbReference type="RefSeq" id="WP_175194395.1">
    <property type="nucleotide sequence ID" value="NZ_CADIKL010000006.1"/>
</dbReference>
<organism evidence="1 2">
    <name type="scientific">Paraburkholderia caffeinitolerans</name>
    <dbReference type="NCBI Taxonomy" id="1723730"/>
    <lineage>
        <taxon>Bacteria</taxon>
        <taxon>Pseudomonadati</taxon>
        <taxon>Pseudomonadota</taxon>
        <taxon>Betaproteobacteria</taxon>
        <taxon>Burkholderiales</taxon>
        <taxon>Burkholderiaceae</taxon>
        <taxon>Paraburkholderia</taxon>
    </lineage>
</organism>
<proteinExistence type="predicted"/>
<protein>
    <recommendedName>
        <fullName evidence="3">Surface antigen</fullName>
    </recommendedName>
</protein>
<dbReference type="PROSITE" id="PS51257">
    <property type="entry name" value="PROKAR_LIPOPROTEIN"/>
    <property type="match status" value="1"/>
</dbReference>
<reference evidence="1 2" key="1">
    <citation type="submission" date="2020-04" db="EMBL/GenBank/DDBJ databases">
        <authorList>
            <person name="De Canck E."/>
        </authorList>
    </citation>
    <scope>NUCLEOTIDE SEQUENCE [LARGE SCALE GENOMIC DNA]</scope>
    <source>
        <strain evidence="1 2">LMG 28688</strain>
    </source>
</reference>
<keyword evidence="2" id="KW-1185">Reference proteome</keyword>
<gene>
    <name evidence="1" type="ORF">LMG28688_01483</name>
</gene>
<accession>A0A6J5FR28</accession>
<name>A0A6J5FR28_9BURK</name>
<sequence>MRNLSFTGLLCGVLAGCTTPVASQPVADMRVADMPVCRAVTGTADIDGTPQQVSGLACRQPDGSWRIVQGDYDTLVYPDTVDYYGAPWYGVWPPFFVGASVVFVDRFHHFHHMDHVHVHDPGMRMTGVRGGFHGGFHGGGFHGGVSGGSTGTVWSGAGGMGGGHRR</sequence>
<evidence type="ECO:0008006" key="3">
    <source>
        <dbReference type="Google" id="ProtNLM"/>
    </source>
</evidence>
<dbReference type="Proteomes" id="UP000494119">
    <property type="component" value="Unassembled WGS sequence"/>
</dbReference>
<evidence type="ECO:0000313" key="2">
    <source>
        <dbReference type="Proteomes" id="UP000494119"/>
    </source>
</evidence>